<dbReference type="GO" id="GO:0071973">
    <property type="term" value="P:bacterial-type flagellum-dependent cell motility"/>
    <property type="evidence" value="ECO:0007669"/>
    <property type="project" value="InterPro"/>
</dbReference>
<dbReference type="InterPro" id="IPR000090">
    <property type="entry name" value="Flg_Motor_Flig"/>
</dbReference>
<dbReference type="Pfam" id="PF01706">
    <property type="entry name" value="FliG_C"/>
    <property type="match status" value="1"/>
</dbReference>
<dbReference type="PANTHER" id="PTHR30534:SF0">
    <property type="entry name" value="FLAGELLAR MOTOR SWITCH PROTEIN FLIG"/>
    <property type="match status" value="1"/>
</dbReference>
<sequence>MQTNDNNQGIEQAAILLLSMGEEAAANVLQQLDREQVRQLSIAMASIPAVKKDQAEGVFQRFFQDFKRESGISGASRSYLERTLNKALGQSLSQPLLDAIYGDSLKHNLQRLQWLEPAKLAELISGEHPQMQAVFLAYLEPDVATGLLAKLPQDNLDELLYRLANLKEIHPDMMQEVHVLLEKFLAQVGQQNSTLIDGTQKAGDIINRLQGDQSQRVMTGLKEIDPELVAQLESQMYNFSILVRQTEDTLERLVEEVDQDLLATALKGADEELLDKVFATMPKRAAQYLREAMEGKGRVRVSAVEEARNQLVSTLRQLADAGEIELQLFSEPVVE</sequence>
<dbReference type="InterPro" id="IPR011002">
    <property type="entry name" value="FliG_a-hlx"/>
</dbReference>
<dbReference type="AlphaFoldDB" id="A0A0J8XW05"/>
<dbReference type="PANTHER" id="PTHR30534">
    <property type="entry name" value="FLAGELLAR MOTOR SWITCH PROTEIN FLIG"/>
    <property type="match status" value="1"/>
</dbReference>
<dbReference type="GO" id="GO:0005886">
    <property type="term" value="C:plasma membrane"/>
    <property type="evidence" value="ECO:0007669"/>
    <property type="project" value="UniProtKB-SubCell"/>
</dbReference>
<dbReference type="GO" id="GO:0003774">
    <property type="term" value="F:cytoskeletal motor activity"/>
    <property type="evidence" value="ECO:0007669"/>
    <property type="project" value="InterPro"/>
</dbReference>
<evidence type="ECO:0000256" key="5">
    <source>
        <dbReference type="ARBA" id="ARBA00022475"/>
    </source>
</evidence>
<dbReference type="RefSeq" id="WP_048899834.1">
    <property type="nucleotide sequence ID" value="NZ_AP024852.1"/>
</dbReference>
<evidence type="ECO:0000256" key="7">
    <source>
        <dbReference type="ARBA" id="ARBA00022779"/>
    </source>
</evidence>
<evidence type="ECO:0000256" key="6">
    <source>
        <dbReference type="ARBA" id="ARBA00022500"/>
    </source>
</evidence>
<evidence type="ECO:0000313" key="15">
    <source>
        <dbReference type="Proteomes" id="UP000240481"/>
    </source>
</evidence>
<dbReference type="InterPro" id="IPR028263">
    <property type="entry name" value="FliG_N"/>
</dbReference>
<comment type="caution">
    <text evidence="14">The sequence shown here is derived from an EMBL/GenBank/DDBJ whole genome shotgun (WGS) entry which is preliminary data.</text>
</comment>
<reference evidence="14 15" key="1">
    <citation type="submission" date="2018-01" db="EMBL/GenBank/DDBJ databases">
        <title>Whole genome sequencing of Histamine producing bacteria.</title>
        <authorList>
            <person name="Butler K."/>
        </authorList>
    </citation>
    <scope>NUCLEOTIDE SEQUENCE [LARGE SCALE GENOMIC DNA]</scope>
    <source>
        <strain evidence="14 15">DSM 24669</strain>
    </source>
</reference>
<comment type="subcellular location">
    <subcellularLocation>
        <location evidence="1">Bacterial flagellum basal body</location>
    </subcellularLocation>
    <subcellularLocation>
        <location evidence="2">Cell inner membrane</location>
        <topology evidence="2">Peripheral membrane protein</topology>
        <orientation evidence="2">Cytoplasmic side</orientation>
    </subcellularLocation>
</comment>
<dbReference type="NCBIfam" id="TIGR00207">
    <property type="entry name" value="fliG"/>
    <property type="match status" value="1"/>
</dbReference>
<protein>
    <recommendedName>
        <fullName evidence="4">Flagellar motor switch protein FliG</fullName>
    </recommendedName>
</protein>
<dbReference type="STRING" id="680026.AB733_16895"/>
<evidence type="ECO:0000256" key="8">
    <source>
        <dbReference type="ARBA" id="ARBA00023136"/>
    </source>
</evidence>
<dbReference type="Pfam" id="PF14841">
    <property type="entry name" value="FliG_M"/>
    <property type="match status" value="1"/>
</dbReference>
<dbReference type="GO" id="GO:0006935">
    <property type="term" value="P:chemotaxis"/>
    <property type="evidence" value="ECO:0007669"/>
    <property type="project" value="UniProtKB-KW"/>
</dbReference>
<evidence type="ECO:0000256" key="2">
    <source>
        <dbReference type="ARBA" id="ARBA00004515"/>
    </source>
</evidence>
<dbReference type="InterPro" id="IPR023087">
    <property type="entry name" value="Flg_Motor_Flig_C"/>
</dbReference>
<keyword evidence="6" id="KW-0145">Chemotaxis</keyword>
<keyword evidence="14" id="KW-0966">Cell projection</keyword>
<feature type="domain" description="Flagellar motor switch protein FliG middle" evidence="12">
    <location>
        <begin position="117"/>
        <end position="191"/>
    </location>
</feature>
<gene>
    <name evidence="14" type="primary">fliG</name>
    <name evidence="14" type="ORF">C9I94_20805</name>
</gene>
<dbReference type="SUPFAM" id="SSF48029">
    <property type="entry name" value="FliG"/>
    <property type="match status" value="2"/>
</dbReference>
<evidence type="ECO:0000313" key="14">
    <source>
        <dbReference type="EMBL" id="PSW22392.1"/>
    </source>
</evidence>
<comment type="function">
    <text evidence="10">FliG is one of three proteins (FliG, FliN, FliM) that forms the rotor-mounted switch complex (C ring), located at the base of the basal body. This complex interacts with the CheY and CheZ chemotaxis proteins, in addition to contacting components of the motor that determine the direction of flagellar rotation.</text>
</comment>
<dbReference type="Pfam" id="PF14842">
    <property type="entry name" value="FliG_N"/>
    <property type="match status" value="1"/>
</dbReference>
<feature type="domain" description="Flagellar motor switch protein FliG C-terminal" evidence="11">
    <location>
        <begin position="220"/>
        <end position="326"/>
    </location>
</feature>
<keyword evidence="7" id="KW-0283">Flagellar rotation</keyword>
<evidence type="ECO:0000259" key="11">
    <source>
        <dbReference type="Pfam" id="PF01706"/>
    </source>
</evidence>
<evidence type="ECO:0000256" key="1">
    <source>
        <dbReference type="ARBA" id="ARBA00004117"/>
    </source>
</evidence>
<keyword evidence="14" id="KW-0282">Flagellum</keyword>
<evidence type="ECO:0000256" key="9">
    <source>
        <dbReference type="ARBA" id="ARBA00023143"/>
    </source>
</evidence>
<evidence type="ECO:0000256" key="4">
    <source>
        <dbReference type="ARBA" id="ARBA00021870"/>
    </source>
</evidence>
<comment type="similarity">
    <text evidence="3">Belongs to the FliG family.</text>
</comment>
<dbReference type="EMBL" id="PYLZ01000014">
    <property type="protein sequence ID" value="PSW22392.1"/>
    <property type="molecule type" value="Genomic_DNA"/>
</dbReference>
<dbReference type="OrthoDB" id="358614at2"/>
<dbReference type="Gene3D" id="1.10.220.30">
    <property type="match status" value="3"/>
</dbReference>
<evidence type="ECO:0000256" key="3">
    <source>
        <dbReference type="ARBA" id="ARBA00010299"/>
    </source>
</evidence>
<name>A0A0J8XW05_9GAMM</name>
<organism evidence="14 15">
    <name type="scientific">Photobacterium swingsii</name>
    <dbReference type="NCBI Taxonomy" id="680026"/>
    <lineage>
        <taxon>Bacteria</taxon>
        <taxon>Pseudomonadati</taxon>
        <taxon>Pseudomonadota</taxon>
        <taxon>Gammaproteobacteria</taxon>
        <taxon>Vibrionales</taxon>
        <taxon>Vibrionaceae</taxon>
        <taxon>Photobacterium</taxon>
    </lineage>
</organism>
<keyword evidence="5" id="KW-1003">Cell membrane</keyword>
<keyword evidence="8" id="KW-0472">Membrane</keyword>
<proteinExistence type="inferred from homology"/>
<dbReference type="Proteomes" id="UP000240481">
    <property type="component" value="Unassembled WGS sequence"/>
</dbReference>
<evidence type="ECO:0000259" key="13">
    <source>
        <dbReference type="Pfam" id="PF14842"/>
    </source>
</evidence>
<keyword evidence="15" id="KW-1185">Reference proteome</keyword>
<keyword evidence="14" id="KW-0969">Cilium</keyword>
<dbReference type="PRINTS" id="PR00954">
    <property type="entry name" value="FLGMOTORFLIG"/>
</dbReference>
<feature type="domain" description="Flagellar motor switch protein FliG N-terminal" evidence="13">
    <location>
        <begin position="9"/>
        <end position="102"/>
    </location>
</feature>
<dbReference type="InterPro" id="IPR032779">
    <property type="entry name" value="FliG_M"/>
</dbReference>
<keyword evidence="9" id="KW-0975">Bacterial flagellum</keyword>
<evidence type="ECO:0000259" key="12">
    <source>
        <dbReference type="Pfam" id="PF14841"/>
    </source>
</evidence>
<evidence type="ECO:0000256" key="10">
    <source>
        <dbReference type="ARBA" id="ARBA00025598"/>
    </source>
</evidence>
<accession>A0A0J8XW05</accession>
<dbReference type="GO" id="GO:0009425">
    <property type="term" value="C:bacterial-type flagellum basal body"/>
    <property type="evidence" value="ECO:0007669"/>
    <property type="project" value="UniProtKB-SubCell"/>
</dbReference>